<proteinExistence type="predicted"/>
<organism evidence="2 3">
    <name type="scientific">Kwoniella mangroviensis CBS 10435</name>
    <dbReference type="NCBI Taxonomy" id="1331196"/>
    <lineage>
        <taxon>Eukaryota</taxon>
        <taxon>Fungi</taxon>
        <taxon>Dikarya</taxon>
        <taxon>Basidiomycota</taxon>
        <taxon>Agaricomycotina</taxon>
        <taxon>Tremellomycetes</taxon>
        <taxon>Tremellales</taxon>
        <taxon>Cryptococcaceae</taxon>
        <taxon>Kwoniella</taxon>
    </lineage>
</organism>
<reference evidence="2 3" key="1">
    <citation type="submission" date="2013-07" db="EMBL/GenBank/DDBJ databases">
        <title>The Genome Sequence of Kwoniella mangroviensis CBS10435.</title>
        <authorList>
            <consortium name="The Broad Institute Genome Sequencing Platform"/>
            <person name="Cuomo C."/>
            <person name="Litvintseva A."/>
            <person name="Chen Y."/>
            <person name="Heitman J."/>
            <person name="Sun S."/>
            <person name="Springer D."/>
            <person name="Dromer F."/>
            <person name="Young S.K."/>
            <person name="Zeng Q."/>
            <person name="Gargeya S."/>
            <person name="Fitzgerald M."/>
            <person name="Abouelleil A."/>
            <person name="Alvarado L."/>
            <person name="Berlin A.M."/>
            <person name="Chapman S.B."/>
            <person name="Dewar J."/>
            <person name="Goldberg J."/>
            <person name="Griggs A."/>
            <person name="Gujja S."/>
            <person name="Hansen M."/>
            <person name="Howarth C."/>
            <person name="Imamovic A."/>
            <person name="Larimer J."/>
            <person name="McCowan C."/>
            <person name="Murphy C."/>
            <person name="Pearson M."/>
            <person name="Priest M."/>
            <person name="Roberts A."/>
            <person name="Saif S."/>
            <person name="Shea T."/>
            <person name="Sykes S."/>
            <person name="Wortman J."/>
            <person name="Nusbaum C."/>
            <person name="Birren B."/>
        </authorList>
    </citation>
    <scope>NUCLEOTIDE SEQUENCE [LARGE SCALE GENOMIC DNA]</scope>
    <source>
        <strain evidence="2 3">CBS 10435</strain>
    </source>
</reference>
<feature type="compositionally biased region" description="Polar residues" evidence="1">
    <location>
        <begin position="478"/>
        <end position="493"/>
    </location>
</feature>
<dbReference type="OrthoDB" id="10461253at2759"/>
<name>A0A1B9IQG7_9TREE</name>
<keyword evidence="3" id="KW-1185">Reference proteome</keyword>
<dbReference type="Proteomes" id="UP000092583">
    <property type="component" value="Unassembled WGS sequence"/>
</dbReference>
<evidence type="ECO:0000256" key="1">
    <source>
        <dbReference type="SAM" id="MobiDB-lite"/>
    </source>
</evidence>
<dbReference type="AlphaFoldDB" id="A0A1B9IQG7"/>
<dbReference type="EMBL" id="KI669463">
    <property type="protein sequence ID" value="OCF57806.1"/>
    <property type="molecule type" value="Genomic_DNA"/>
</dbReference>
<accession>A0A1B9IQG7</accession>
<evidence type="ECO:0000313" key="2">
    <source>
        <dbReference type="EMBL" id="OCF57806.1"/>
    </source>
</evidence>
<reference evidence="3" key="2">
    <citation type="submission" date="2013-12" db="EMBL/GenBank/DDBJ databases">
        <title>Evolution of pathogenesis and genome organization in the Tremellales.</title>
        <authorList>
            <person name="Cuomo C."/>
            <person name="Litvintseva A."/>
            <person name="Heitman J."/>
            <person name="Chen Y."/>
            <person name="Sun S."/>
            <person name="Springer D."/>
            <person name="Dromer F."/>
            <person name="Young S."/>
            <person name="Zeng Q."/>
            <person name="Chapman S."/>
            <person name="Gujja S."/>
            <person name="Saif S."/>
            <person name="Birren B."/>
        </authorList>
    </citation>
    <scope>NUCLEOTIDE SEQUENCE [LARGE SCALE GENOMIC DNA]</scope>
    <source>
        <strain evidence="3">CBS 10435</strain>
    </source>
</reference>
<evidence type="ECO:0000313" key="3">
    <source>
        <dbReference type="Proteomes" id="UP000092583"/>
    </source>
</evidence>
<sequence>MTKEATPTIPSDPYTSRFLPLREWLDRMPLIREWFRQEDEYGISNRTKMEIQACRRAGRGTSERWSDKELDDHSVMEAFYEFKLGCPRDSTLPIAQRDNTFGFSWIAWNHASRTAGARRRPFSLKECIFVVDSCIEYWHSQIIEWRDHPEIFTDHIKEFCQDILDACLLSEDLLEVLDPHTMLLNRRVRDVFEGYIYWIKVRKTLDTLVELGLEDGGKKATVQVHTPGRIQDEYTKLQMIITHLQKMSEKALQMDFAMGRGRIYIEPYSRTSFLTRYDQYDHDGLFCLSRSIEHLRKTSYVDYLLAGLSGLYGREDKTKWGFWHFMLEYEQESPKHPEWPKMLGNHTQRLLGEASMISDAIDVTAWITKEGDFVKKSEDIHWYTEMKPQIDIIYKIFAYRTPAIKELEYNYLLQDDLGERLMKQWYQYSKMVYNKDLDELFSLNDRVARWSPTGPDTSLDSGFSRMKLGEDKGRFAQSGHSYLKPNSESPSQKVKTRPDRSMEMTFANIQDPVSPAAKSFNTRYETNDIPSIIFKINNKQTKLVRRLFSTASEVEGQGQVRWDDIYKLMKRIGFRQVIVLDDHNT</sequence>
<protein>
    <submittedName>
        <fullName evidence="2">Uncharacterized protein</fullName>
    </submittedName>
</protein>
<gene>
    <name evidence="2" type="ORF">L486_05271</name>
</gene>
<feature type="region of interest" description="Disordered" evidence="1">
    <location>
        <begin position="478"/>
        <end position="498"/>
    </location>
</feature>